<evidence type="ECO:0000256" key="1">
    <source>
        <dbReference type="SAM" id="SignalP"/>
    </source>
</evidence>
<dbReference type="EMBL" id="JALNTZ010000001">
    <property type="protein sequence ID" value="KAJ3666046.1"/>
    <property type="molecule type" value="Genomic_DNA"/>
</dbReference>
<dbReference type="AlphaFoldDB" id="A0AA38J2S2"/>
<proteinExistence type="predicted"/>
<reference evidence="2" key="1">
    <citation type="journal article" date="2023" name="G3 (Bethesda)">
        <title>Whole genome assemblies of Zophobas morio and Tenebrio molitor.</title>
        <authorList>
            <person name="Kaur S."/>
            <person name="Stinson S.A."/>
            <person name="diCenzo G.C."/>
        </authorList>
    </citation>
    <scope>NUCLEOTIDE SEQUENCE</scope>
    <source>
        <strain evidence="2">QUZm001</strain>
    </source>
</reference>
<accession>A0AA38J2S2</accession>
<organism evidence="2 3">
    <name type="scientific">Zophobas morio</name>
    <dbReference type="NCBI Taxonomy" id="2755281"/>
    <lineage>
        <taxon>Eukaryota</taxon>
        <taxon>Metazoa</taxon>
        <taxon>Ecdysozoa</taxon>
        <taxon>Arthropoda</taxon>
        <taxon>Hexapoda</taxon>
        <taxon>Insecta</taxon>
        <taxon>Pterygota</taxon>
        <taxon>Neoptera</taxon>
        <taxon>Endopterygota</taxon>
        <taxon>Coleoptera</taxon>
        <taxon>Polyphaga</taxon>
        <taxon>Cucujiformia</taxon>
        <taxon>Tenebrionidae</taxon>
        <taxon>Zophobas</taxon>
    </lineage>
</organism>
<comment type="caution">
    <text evidence="2">The sequence shown here is derived from an EMBL/GenBank/DDBJ whole genome shotgun (WGS) entry which is preliminary data.</text>
</comment>
<dbReference type="PANTHER" id="PTHR21398:SF21">
    <property type="entry name" value="AGAP004005-PA"/>
    <property type="match status" value="1"/>
</dbReference>
<name>A0AA38J2S2_9CUCU</name>
<feature type="signal peptide" evidence="1">
    <location>
        <begin position="1"/>
        <end position="25"/>
    </location>
</feature>
<evidence type="ECO:0000313" key="3">
    <source>
        <dbReference type="Proteomes" id="UP001168821"/>
    </source>
</evidence>
<keyword evidence="3" id="KW-1185">Reference proteome</keyword>
<dbReference type="PANTHER" id="PTHR21398">
    <property type="entry name" value="AGAP007094-PA"/>
    <property type="match status" value="1"/>
</dbReference>
<dbReference type="Proteomes" id="UP001168821">
    <property type="component" value="Unassembled WGS sequence"/>
</dbReference>
<protein>
    <submittedName>
        <fullName evidence="2">Uncharacterized protein</fullName>
    </submittedName>
</protein>
<evidence type="ECO:0000313" key="2">
    <source>
        <dbReference type="EMBL" id="KAJ3666046.1"/>
    </source>
</evidence>
<dbReference type="Pfam" id="PF07841">
    <property type="entry name" value="DM4_12"/>
    <property type="match status" value="1"/>
</dbReference>
<feature type="chain" id="PRO_5041374715" evidence="1">
    <location>
        <begin position="26"/>
        <end position="199"/>
    </location>
</feature>
<keyword evidence="1" id="KW-0732">Signal</keyword>
<gene>
    <name evidence="2" type="ORF">Zmor_001502</name>
</gene>
<dbReference type="SMART" id="SM00718">
    <property type="entry name" value="DM4_12"/>
    <property type="match status" value="1"/>
</dbReference>
<sequence length="199" mass="23299">MLIDKQFKLVFMFFIFHCNWWYVRPNEKNPSLIRTKRTLIWEKGRSRLQIITGFGVPVDLSLETVIIAAIIKGNYVLPSNVSDLKPFGNVYYQKRKKRTLSRWDIYELLAQLWQQRGFGGKSCILRTICELSHRPVDKNYGLFDELVHTVFTPSSTKETVRQHSDNEYFAAQNLGRKTGDSCKAEFSECRIDLVDMFTM</sequence>
<dbReference type="InterPro" id="IPR006631">
    <property type="entry name" value="DM4_12"/>
</dbReference>